<dbReference type="Pfam" id="PF20645">
    <property type="entry name" value="Rrn7_cyclin_C"/>
    <property type="match status" value="1"/>
</dbReference>
<accession>K0KR24</accession>
<evidence type="ECO:0000256" key="6">
    <source>
        <dbReference type="ARBA" id="ARBA00023015"/>
    </source>
</evidence>
<dbReference type="Pfam" id="PF11781">
    <property type="entry name" value="Zn_ribbon_RRN7"/>
    <property type="match status" value="1"/>
</dbReference>
<keyword evidence="5" id="KW-0862">Zinc</keyword>
<keyword evidence="14" id="KW-1185">Reference proteome</keyword>
<dbReference type="EMBL" id="CAIF01000088">
    <property type="protein sequence ID" value="CCH43738.1"/>
    <property type="molecule type" value="Genomic_DNA"/>
</dbReference>
<organism evidence="13 14">
    <name type="scientific">Wickerhamomyces ciferrii (strain ATCC 14091 / BCRC 22168 / CBS 111 / JCM 3599 / NBRC 0793 / NRRL Y-1031 F-60-10)</name>
    <name type="common">Yeast</name>
    <name type="synonym">Pichia ciferrii</name>
    <dbReference type="NCBI Taxonomy" id="1206466"/>
    <lineage>
        <taxon>Eukaryota</taxon>
        <taxon>Fungi</taxon>
        <taxon>Dikarya</taxon>
        <taxon>Ascomycota</taxon>
        <taxon>Saccharomycotina</taxon>
        <taxon>Saccharomycetes</taxon>
        <taxon>Phaffomycetales</taxon>
        <taxon>Wickerhamomycetaceae</taxon>
        <taxon>Wickerhamomyces</taxon>
    </lineage>
</organism>
<dbReference type="InParanoid" id="K0KR24"/>
<dbReference type="HOGENOM" id="CLU_016553_3_1_1"/>
<keyword evidence="6" id="KW-0805">Transcription regulation</keyword>
<reference evidence="13 14" key="1">
    <citation type="journal article" date="2012" name="Eukaryot. Cell">
        <title>Draft genome sequence of Wickerhamomyces ciferrii NRRL Y-1031 F-60-10.</title>
        <authorList>
            <person name="Schneider J."/>
            <person name="Andrea H."/>
            <person name="Blom J."/>
            <person name="Jaenicke S."/>
            <person name="Ruckert C."/>
            <person name="Schorsch C."/>
            <person name="Szczepanowski R."/>
            <person name="Farwick M."/>
            <person name="Goesmann A."/>
            <person name="Puhler A."/>
            <person name="Schaffer S."/>
            <person name="Tauch A."/>
            <person name="Kohler T."/>
            <person name="Brinkrolf K."/>
        </authorList>
    </citation>
    <scope>NUCLEOTIDE SEQUENCE [LARGE SCALE GENOMIC DNA]</scope>
    <source>
        <strain evidence="14">ATCC 14091 / BCRC 22168 / CBS 111 / JCM 3599 / NBRC 0793 / NRRL Y-1031 F-60-10</strain>
    </source>
</reference>
<protein>
    <submittedName>
        <fullName evidence="13">RNA polymerase I-specific transcription initiation factor RRN7</fullName>
    </submittedName>
</protein>
<dbReference type="GO" id="GO:0008270">
    <property type="term" value="F:zinc ion binding"/>
    <property type="evidence" value="ECO:0007669"/>
    <property type="project" value="UniProtKB-KW"/>
</dbReference>
<dbReference type="PANTHER" id="PTHR31576">
    <property type="entry name" value="TATA BOX-BINDING PROTEIN-ASSOCIATED FACTOR RNA POLYMERASE I SUBUNIT B"/>
    <property type="match status" value="1"/>
</dbReference>
<dbReference type="GO" id="GO:0003743">
    <property type="term" value="F:translation initiation factor activity"/>
    <property type="evidence" value="ECO:0007669"/>
    <property type="project" value="UniProtKB-KW"/>
</dbReference>
<name>K0KR24_WICCF</name>
<dbReference type="AlphaFoldDB" id="K0KR24"/>
<dbReference type="eggNOG" id="ENOG502RYCI">
    <property type="taxonomic scope" value="Eukaryota"/>
</dbReference>
<feature type="domain" description="Rrn7/TAF1B N-terminal cyclin" evidence="11">
    <location>
        <begin position="97"/>
        <end position="214"/>
    </location>
</feature>
<evidence type="ECO:0000256" key="4">
    <source>
        <dbReference type="ARBA" id="ARBA00022771"/>
    </source>
</evidence>
<evidence type="ECO:0000259" key="12">
    <source>
        <dbReference type="Pfam" id="PF20645"/>
    </source>
</evidence>
<dbReference type="InterPro" id="IPR033599">
    <property type="entry name" value="TAF1B/Rrn7"/>
</dbReference>
<dbReference type="PANTHER" id="PTHR31576:SF2">
    <property type="entry name" value="TATA BOX-BINDING PROTEIN-ASSOCIATED FACTOR RNA POLYMERASE I SUBUNIT B"/>
    <property type="match status" value="1"/>
</dbReference>
<evidence type="ECO:0000259" key="10">
    <source>
        <dbReference type="Pfam" id="PF11781"/>
    </source>
</evidence>
<keyword evidence="3" id="KW-0479">Metal-binding</keyword>
<dbReference type="FunCoup" id="K0KR24">
    <property type="interactions" value="54"/>
</dbReference>
<dbReference type="STRING" id="1206466.K0KR24"/>
<evidence type="ECO:0000256" key="8">
    <source>
        <dbReference type="ARBA" id="ARBA00023163"/>
    </source>
</evidence>
<keyword evidence="13" id="KW-0648">Protein biosynthesis</keyword>
<dbReference type="InterPro" id="IPR021752">
    <property type="entry name" value="TF_Rrn7_Zf"/>
</dbReference>
<evidence type="ECO:0000313" key="13">
    <source>
        <dbReference type="EMBL" id="CCH43738.1"/>
    </source>
</evidence>
<comment type="similarity">
    <text evidence="2">Belongs to the RRN7/TAF1B family.</text>
</comment>
<keyword evidence="13" id="KW-0396">Initiation factor</keyword>
<keyword evidence="7" id="KW-0238">DNA-binding</keyword>
<dbReference type="InterPro" id="IPR048538">
    <property type="entry name" value="Rrn7_cyclin_C"/>
</dbReference>
<feature type="domain" description="Rrn7/TAF1B C-terminal cyclin" evidence="12">
    <location>
        <begin position="232"/>
        <end position="403"/>
    </location>
</feature>
<evidence type="ECO:0000256" key="1">
    <source>
        <dbReference type="ARBA" id="ARBA00004604"/>
    </source>
</evidence>
<dbReference type="InterPro" id="IPR048540">
    <property type="entry name" value="Rrn7_cyclin_N"/>
</dbReference>
<evidence type="ECO:0000313" key="14">
    <source>
        <dbReference type="Proteomes" id="UP000009328"/>
    </source>
</evidence>
<dbReference type="GO" id="GO:0001164">
    <property type="term" value="F:RNA polymerase I core promoter sequence-specific DNA binding"/>
    <property type="evidence" value="ECO:0007669"/>
    <property type="project" value="InterPro"/>
</dbReference>
<evidence type="ECO:0000256" key="9">
    <source>
        <dbReference type="ARBA" id="ARBA00023242"/>
    </source>
</evidence>
<keyword evidence="8" id="KW-0804">Transcription</keyword>
<dbReference type="Proteomes" id="UP000009328">
    <property type="component" value="Unassembled WGS sequence"/>
</dbReference>
<evidence type="ECO:0000259" key="11">
    <source>
        <dbReference type="Pfam" id="PF20644"/>
    </source>
</evidence>
<feature type="domain" description="RRN7-type" evidence="10">
    <location>
        <begin position="5"/>
        <end position="38"/>
    </location>
</feature>
<comment type="caution">
    <text evidence="13">The sequence shown here is derived from an EMBL/GenBank/DDBJ whole genome shotgun (WGS) entry which is preliminary data.</text>
</comment>
<proteinExistence type="inferred from homology"/>
<keyword evidence="4" id="KW-0863">Zinc-finger</keyword>
<dbReference type="GO" id="GO:0042790">
    <property type="term" value="P:nucleolar large rRNA transcription by RNA polymerase I"/>
    <property type="evidence" value="ECO:0007669"/>
    <property type="project" value="TreeGrafter"/>
</dbReference>
<gene>
    <name evidence="13" type="ORF">BN7_3292</name>
</gene>
<dbReference type="GO" id="GO:0070860">
    <property type="term" value="C:RNA polymerase I core factor complex"/>
    <property type="evidence" value="ECO:0007669"/>
    <property type="project" value="InterPro"/>
</dbReference>
<keyword evidence="9" id="KW-0539">Nucleus</keyword>
<sequence>MSGPWIRGTRCGVDNCRSKYYRSVDGRRICQYGHVNEGHIDYNDEDDDNFVVTRRLNIPQSQPGMSQGSQITPGLERDESKRRLFGRAARELYFKCFQTILKLQIKSLINEHGVPEVFEKVAKNVYLQYLNAFFNTDEAFESLGYETADSHVTSDEESQNPKLFTKKLPSHIDTLAICYLAARYLQLPLYLNDLVQWATSRRIPYMRASHDLPKNLSSRLPNIMLTLLDPGKPPVKGDICNSVTTIMSSIDMDLKFNYKPLLFRSIKELILSPEIYFAVLKFIELNDINFNFEKSSRSGSHKLRNTDFRNKSQVISFPEIKLIPILICVTKLYFSSAHDREYRLQYDWKTWCETVNDRKVNGTWSGDSNDLLSSLFVSKDSISDVIDWNDKQTKEYLDWFTERILDHPDNSEIPLHKKRLYDIFPLPEEEIGVDNGNGDDHGDDMDMDFENNEGEELDTYEEAYQRMITAPIDFPMPLKDEEATIIENVLVENLSMMFGVTEHQLRSALRKFESQYFKKMM</sequence>
<evidence type="ECO:0000256" key="3">
    <source>
        <dbReference type="ARBA" id="ARBA00022723"/>
    </source>
</evidence>
<comment type="subcellular location">
    <subcellularLocation>
        <location evidence="1">Nucleus</location>
        <location evidence="1">Nucleolus</location>
    </subcellularLocation>
</comment>
<evidence type="ECO:0000256" key="5">
    <source>
        <dbReference type="ARBA" id="ARBA00022833"/>
    </source>
</evidence>
<dbReference type="Pfam" id="PF20644">
    <property type="entry name" value="Rrn7_cyclin_N"/>
    <property type="match status" value="1"/>
</dbReference>
<evidence type="ECO:0000256" key="2">
    <source>
        <dbReference type="ARBA" id="ARBA00006899"/>
    </source>
</evidence>
<evidence type="ECO:0000256" key="7">
    <source>
        <dbReference type="ARBA" id="ARBA00023125"/>
    </source>
</evidence>